<evidence type="ECO:0000313" key="4">
    <source>
        <dbReference type="Proteomes" id="UP000299211"/>
    </source>
</evidence>
<evidence type="ECO:0008006" key="6">
    <source>
        <dbReference type="Google" id="ProtNLM"/>
    </source>
</evidence>
<dbReference type="Proteomes" id="UP000302139">
    <property type="component" value="Unassembled WGS sequence"/>
</dbReference>
<organism evidence="3 4">
    <name type="scientific">Streptomyces avermitilis</name>
    <dbReference type="NCBI Taxonomy" id="33903"/>
    <lineage>
        <taxon>Bacteria</taxon>
        <taxon>Bacillati</taxon>
        <taxon>Actinomycetota</taxon>
        <taxon>Actinomycetes</taxon>
        <taxon>Kitasatosporales</taxon>
        <taxon>Streptomycetaceae</taxon>
        <taxon>Streptomyces</taxon>
    </lineage>
</organism>
<dbReference type="OMA" id="YDRTPGN"/>
<comment type="caution">
    <text evidence="3">The sequence shown here is derived from an EMBL/GenBank/DDBJ whole genome shotgun (WGS) entry which is preliminary data.</text>
</comment>
<reference evidence="3 4" key="1">
    <citation type="submission" date="2019-04" db="EMBL/GenBank/DDBJ databases">
        <title>Draft genome sequences of Streptomyces avermitilis ATCC 31267.</title>
        <authorList>
            <person name="Komaki H."/>
            <person name="Tamura T."/>
            <person name="Hosoyama A."/>
        </authorList>
    </citation>
    <scope>NUCLEOTIDE SEQUENCE [LARGE SCALE GENOMIC DNA]</scope>
    <source>
        <strain evidence="3 4">ATCC 31267</strain>
    </source>
</reference>
<dbReference type="AlphaFoldDB" id="A0A4D4MV38"/>
<feature type="compositionally biased region" description="Polar residues" evidence="1">
    <location>
        <begin position="368"/>
        <end position="377"/>
    </location>
</feature>
<reference evidence="2 5" key="2">
    <citation type="submission" date="2019-04" db="EMBL/GenBank/DDBJ databases">
        <title>Draft genome sequences of Streptomyces avermitilis NBRC 14893.</title>
        <authorList>
            <person name="Komaki H."/>
            <person name="Tamura T."/>
            <person name="Hosoyama A."/>
        </authorList>
    </citation>
    <scope>NUCLEOTIDE SEQUENCE [LARGE SCALE GENOMIC DNA]</scope>
    <source>
        <strain evidence="2 5">NBRC 14893</strain>
    </source>
</reference>
<gene>
    <name evidence="2" type="ORF">SAV14893_031950</name>
    <name evidence="3" type="ORF">SAV31267_055370</name>
</gene>
<protein>
    <recommendedName>
        <fullName evidence="6">DUF11 domain-containing protein</fullName>
    </recommendedName>
</protein>
<name>A0A4D4MV38_STRAX</name>
<dbReference type="EMBL" id="BJHX01000001">
    <property type="protein sequence ID" value="GDY63802.1"/>
    <property type="molecule type" value="Genomic_DNA"/>
</dbReference>
<accession>A0A4D4MV38</accession>
<evidence type="ECO:0000313" key="2">
    <source>
        <dbReference type="EMBL" id="GDY63802.1"/>
    </source>
</evidence>
<dbReference type="Proteomes" id="UP000299211">
    <property type="component" value="Unassembled WGS sequence"/>
</dbReference>
<evidence type="ECO:0000256" key="1">
    <source>
        <dbReference type="SAM" id="MobiDB-lite"/>
    </source>
</evidence>
<sequence>MPFHLQAEDVKATSRYGTQDHRLTVDVRGSEGVVRLKAVGLRKSGTRCVNDTVRAVCDVSGAYNSWSDLDRVHPVAAEGSKPGDTGIVRFTFTTKGGKTLTTRTRVVVGEPEVKVRTLKVIKDVRPGADVTVPVVVRNDGEVPVQGLALELGSGELDFRQRYANCRYPPQRHGHTAVCRFPGLRVPPGGTVVLHPALRLRASTKRMYGSFSQEAWPLDSGPGQYTVVPPGGDHGDGPPLTAEALQGADDTDGTFAEGDVSTDVRLDTHADYEVFGVELRGSPGTKRSLRLKVRNNGPGIPGAGTKLLFTPPPGTVLEEPMEAIDEDAYEPYCDSDGPAYSCLVGQLDPGETRDFEFTLSLDGPGQGSAALQDTQPSTGRRDPNPANDTAPVTVLP</sequence>
<feature type="region of interest" description="Disordered" evidence="1">
    <location>
        <begin position="359"/>
        <end position="395"/>
    </location>
</feature>
<proteinExistence type="predicted"/>
<evidence type="ECO:0000313" key="5">
    <source>
        <dbReference type="Proteomes" id="UP000302139"/>
    </source>
</evidence>
<evidence type="ECO:0000313" key="3">
    <source>
        <dbReference type="EMBL" id="GDY76052.1"/>
    </source>
</evidence>
<dbReference type="EMBL" id="BJHY01000001">
    <property type="protein sequence ID" value="GDY76052.1"/>
    <property type="molecule type" value="Genomic_DNA"/>
</dbReference>